<dbReference type="EMBL" id="BJYV01000010">
    <property type="protein sequence ID" value="GEO21871.1"/>
    <property type="molecule type" value="Genomic_DNA"/>
</dbReference>
<keyword evidence="2" id="KW-1185">Reference proteome</keyword>
<reference evidence="1 2" key="1">
    <citation type="submission" date="2019-07" db="EMBL/GenBank/DDBJ databases">
        <title>Whole genome shotgun sequence of Cyclobacterium qasimii NBRC 106168.</title>
        <authorList>
            <person name="Hosoyama A."/>
            <person name="Uohara A."/>
            <person name="Ohji S."/>
            <person name="Ichikawa N."/>
        </authorList>
    </citation>
    <scope>NUCLEOTIDE SEQUENCE [LARGE SCALE GENOMIC DNA]</scope>
    <source>
        <strain evidence="1 2">NBRC 106168</strain>
    </source>
</reference>
<gene>
    <name evidence="1" type="ORF">CQA01_24050</name>
</gene>
<accession>A0A512CCC8</accession>
<evidence type="ECO:0000313" key="2">
    <source>
        <dbReference type="Proteomes" id="UP000321301"/>
    </source>
</evidence>
<comment type="caution">
    <text evidence="1">The sequence shown here is derived from an EMBL/GenBank/DDBJ whole genome shotgun (WGS) entry which is preliminary data.</text>
</comment>
<name>A0A512CCC8_9BACT</name>
<dbReference type="AlphaFoldDB" id="A0A512CCC8"/>
<organism evidence="1 2">
    <name type="scientific">Cyclobacterium qasimii</name>
    <dbReference type="NCBI Taxonomy" id="1350429"/>
    <lineage>
        <taxon>Bacteria</taxon>
        <taxon>Pseudomonadati</taxon>
        <taxon>Bacteroidota</taxon>
        <taxon>Cytophagia</taxon>
        <taxon>Cytophagales</taxon>
        <taxon>Cyclobacteriaceae</taxon>
        <taxon>Cyclobacterium</taxon>
    </lineage>
</organism>
<evidence type="ECO:0000313" key="1">
    <source>
        <dbReference type="EMBL" id="GEO21871.1"/>
    </source>
</evidence>
<proteinExistence type="predicted"/>
<protein>
    <submittedName>
        <fullName evidence="1">Uncharacterized protein</fullName>
    </submittedName>
</protein>
<sequence>MCLNQETIDYVVDLYRKILDFDMIEIKKNKDVVKATKEGRIYIENEDFFKQEKVQHLLGKLKKSSIFKEIESKKKELNPGLS</sequence>
<dbReference type="Proteomes" id="UP000321301">
    <property type="component" value="Unassembled WGS sequence"/>
</dbReference>